<name>A0ABW5M8T0_9BACT</name>
<feature type="region of interest" description="Disordered" evidence="1">
    <location>
        <begin position="26"/>
        <end position="52"/>
    </location>
</feature>
<dbReference type="RefSeq" id="WP_381525204.1">
    <property type="nucleotide sequence ID" value="NZ_JBHULN010000011.1"/>
</dbReference>
<keyword evidence="4" id="KW-1185">Reference proteome</keyword>
<evidence type="ECO:0000256" key="1">
    <source>
        <dbReference type="SAM" id="MobiDB-lite"/>
    </source>
</evidence>
<evidence type="ECO:0000313" key="3">
    <source>
        <dbReference type="EMBL" id="MFD2572623.1"/>
    </source>
</evidence>
<keyword evidence="2" id="KW-1133">Transmembrane helix</keyword>
<organism evidence="3 4">
    <name type="scientific">Spirosoma soli</name>
    <dbReference type="NCBI Taxonomy" id="1770529"/>
    <lineage>
        <taxon>Bacteria</taxon>
        <taxon>Pseudomonadati</taxon>
        <taxon>Bacteroidota</taxon>
        <taxon>Cytophagia</taxon>
        <taxon>Cytophagales</taxon>
        <taxon>Cytophagaceae</taxon>
        <taxon>Spirosoma</taxon>
    </lineage>
</organism>
<protein>
    <submittedName>
        <fullName evidence="3">Uncharacterized protein</fullName>
    </submittedName>
</protein>
<accession>A0ABW5M8T0</accession>
<dbReference type="Proteomes" id="UP001597469">
    <property type="component" value="Unassembled WGS sequence"/>
</dbReference>
<keyword evidence="2" id="KW-0812">Transmembrane</keyword>
<proteinExistence type="predicted"/>
<gene>
    <name evidence="3" type="ORF">ACFSUS_18430</name>
</gene>
<feature type="transmembrane region" description="Helical" evidence="2">
    <location>
        <begin position="6"/>
        <end position="24"/>
    </location>
</feature>
<feature type="compositionally biased region" description="Polar residues" evidence="1">
    <location>
        <begin position="42"/>
        <end position="52"/>
    </location>
</feature>
<dbReference type="EMBL" id="JBHULN010000011">
    <property type="protein sequence ID" value="MFD2572623.1"/>
    <property type="molecule type" value="Genomic_DNA"/>
</dbReference>
<reference evidence="4" key="1">
    <citation type="journal article" date="2019" name="Int. J. Syst. Evol. Microbiol.">
        <title>The Global Catalogue of Microorganisms (GCM) 10K type strain sequencing project: providing services to taxonomists for standard genome sequencing and annotation.</title>
        <authorList>
            <consortium name="The Broad Institute Genomics Platform"/>
            <consortium name="The Broad Institute Genome Sequencing Center for Infectious Disease"/>
            <person name="Wu L."/>
            <person name="Ma J."/>
        </authorList>
    </citation>
    <scope>NUCLEOTIDE SEQUENCE [LARGE SCALE GENOMIC DNA]</scope>
    <source>
        <strain evidence="4">KCTC 42805</strain>
    </source>
</reference>
<sequence>MGLTLMIIIFVVGVVAVILMISRLSGKGGNKANDPEAGSRPGINQQGPSDRS</sequence>
<comment type="caution">
    <text evidence="3">The sequence shown here is derived from an EMBL/GenBank/DDBJ whole genome shotgun (WGS) entry which is preliminary data.</text>
</comment>
<evidence type="ECO:0000256" key="2">
    <source>
        <dbReference type="SAM" id="Phobius"/>
    </source>
</evidence>
<keyword evidence="2" id="KW-0472">Membrane</keyword>
<evidence type="ECO:0000313" key="4">
    <source>
        <dbReference type="Proteomes" id="UP001597469"/>
    </source>
</evidence>